<dbReference type="InterPro" id="IPR050637">
    <property type="entry name" value="NLRP_innate_immun_reg"/>
</dbReference>
<dbReference type="Gene3D" id="3.40.50.300">
    <property type="entry name" value="P-loop containing nucleotide triphosphate hydrolases"/>
    <property type="match status" value="1"/>
</dbReference>
<evidence type="ECO:0000256" key="4">
    <source>
        <dbReference type="ARBA" id="ARBA00022737"/>
    </source>
</evidence>
<evidence type="ECO:0000256" key="10">
    <source>
        <dbReference type="ARBA" id="ARBA00023198"/>
    </source>
</evidence>
<evidence type="ECO:0000256" key="9">
    <source>
        <dbReference type="ARBA" id="ARBA00022859"/>
    </source>
</evidence>
<evidence type="ECO:0000313" key="15">
    <source>
        <dbReference type="Proteomes" id="UP000812440"/>
    </source>
</evidence>
<dbReference type="GO" id="GO:0005524">
    <property type="term" value="F:ATP binding"/>
    <property type="evidence" value="ECO:0007669"/>
    <property type="project" value="UniProtKB-KW"/>
</dbReference>
<dbReference type="PROSITE" id="PS50209">
    <property type="entry name" value="CARD"/>
    <property type="match status" value="1"/>
</dbReference>
<evidence type="ECO:0000259" key="12">
    <source>
        <dbReference type="PROSITE" id="PS50209"/>
    </source>
</evidence>
<evidence type="ECO:0000313" key="14">
    <source>
        <dbReference type="EMBL" id="KAG8454152.1"/>
    </source>
</evidence>
<dbReference type="Pfam" id="PF17779">
    <property type="entry name" value="WHD_NOD2"/>
    <property type="match status" value="1"/>
</dbReference>
<keyword evidence="6" id="KW-0378">Hydrolase</keyword>
<keyword evidence="15" id="KW-1185">Reference proteome</keyword>
<evidence type="ECO:0000256" key="8">
    <source>
        <dbReference type="ARBA" id="ARBA00022843"/>
    </source>
</evidence>
<keyword evidence="10" id="KW-0395">Inflammatory response</keyword>
<feature type="domain" description="NACHT" evidence="13">
    <location>
        <begin position="228"/>
        <end position="360"/>
    </location>
</feature>
<keyword evidence="3" id="KW-0399">Innate immunity</keyword>
<dbReference type="PROSITE" id="PS50837">
    <property type="entry name" value="NACHT"/>
    <property type="match status" value="1"/>
</dbReference>
<dbReference type="SUPFAM" id="SSF52047">
    <property type="entry name" value="RNI-like"/>
    <property type="match status" value="1"/>
</dbReference>
<evidence type="ECO:0000256" key="1">
    <source>
        <dbReference type="ARBA" id="ARBA00004110"/>
    </source>
</evidence>
<dbReference type="PANTHER" id="PTHR45690">
    <property type="entry name" value="NACHT, LRR AND PYD DOMAINS-CONTAINING PROTEIN 12"/>
    <property type="match status" value="1"/>
</dbReference>
<dbReference type="GO" id="GO:0045087">
    <property type="term" value="P:innate immune response"/>
    <property type="evidence" value="ECO:0007669"/>
    <property type="project" value="UniProtKB-KW"/>
</dbReference>
<evidence type="ECO:0000259" key="13">
    <source>
        <dbReference type="PROSITE" id="PS50837"/>
    </source>
</evidence>
<comment type="caution">
    <text evidence="14">The sequence shown here is derived from an EMBL/GenBank/DDBJ whole genome shotgun (WGS) entry which is preliminary data.</text>
</comment>
<keyword evidence="7" id="KW-0067">ATP-binding</keyword>
<feature type="domain" description="CARD" evidence="12">
    <location>
        <begin position="42"/>
        <end position="114"/>
    </location>
</feature>
<dbReference type="Gene3D" id="1.10.533.10">
    <property type="entry name" value="Death Domain, Fas"/>
    <property type="match status" value="1"/>
</dbReference>
<dbReference type="GO" id="GO:0042981">
    <property type="term" value="P:regulation of apoptotic process"/>
    <property type="evidence" value="ECO:0007669"/>
    <property type="project" value="InterPro"/>
</dbReference>
<dbReference type="InterPro" id="IPR011029">
    <property type="entry name" value="DEATH-like_dom_sf"/>
</dbReference>
<dbReference type="SUPFAM" id="SSF47986">
    <property type="entry name" value="DEATH domain"/>
    <property type="match status" value="1"/>
</dbReference>
<keyword evidence="11" id="KW-1271">Inflammasome</keyword>
<name>A0A8T2KCP4_9PIPI</name>
<reference evidence="14" key="1">
    <citation type="thesis" date="2020" institute="ProQuest LLC" country="789 East Eisenhower Parkway, Ann Arbor, MI, USA">
        <title>Comparative Genomics and Chromosome Evolution.</title>
        <authorList>
            <person name="Mudd A.B."/>
        </authorList>
    </citation>
    <scope>NUCLEOTIDE SEQUENCE</scope>
    <source>
        <strain evidence="14">Female2</strain>
        <tissue evidence="14">Blood</tissue>
    </source>
</reference>
<dbReference type="InterPro" id="IPR032675">
    <property type="entry name" value="LRR_dom_sf"/>
</dbReference>
<dbReference type="InterPro" id="IPR027417">
    <property type="entry name" value="P-loop_NTPase"/>
</dbReference>
<comment type="subcellular location">
    <subcellularLocation>
        <location evidence="1">Inflammasome</location>
    </subcellularLocation>
</comment>
<dbReference type="InterPro" id="IPR001315">
    <property type="entry name" value="CARD"/>
</dbReference>
<dbReference type="GO" id="GO:0006954">
    <property type="term" value="P:inflammatory response"/>
    <property type="evidence" value="ECO:0007669"/>
    <property type="project" value="UniProtKB-KW"/>
</dbReference>
<dbReference type="InterPro" id="IPR007111">
    <property type="entry name" value="NACHT_NTPase"/>
</dbReference>
<evidence type="ECO:0000256" key="3">
    <source>
        <dbReference type="ARBA" id="ARBA00022588"/>
    </source>
</evidence>
<organism evidence="14 15">
    <name type="scientific">Hymenochirus boettgeri</name>
    <name type="common">Congo dwarf clawed frog</name>
    <dbReference type="NCBI Taxonomy" id="247094"/>
    <lineage>
        <taxon>Eukaryota</taxon>
        <taxon>Metazoa</taxon>
        <taxon>Chordata</taxon>
        <taxon>Craniata</taxon>
        <taxon>Vertebrata</taxon>
        <taxon>Euteleostomi</taxon>
        <taxon>Amphibia</taxon>
        <taxon>Batrachia</taxon>
        <taxon>Anura</taxon>
        <taxon>Pipoidea</taxon>
        <taxon>Pipidae</taxon>
        <taxon>Pipinae</taxon>
        <taxon>Hymenochirus</taxon>
    </lineage>
</organism>
<dbReference type="SUPFAM" id="SSF52540">
    <property type="entry name" value="P-loop containing nucleoside triphosphate hydrolases"/>
    <property type="match status" value="1"/>
</dbReference>
<sequence length="899" mass="105264">MPNFSRRQGRRQSPIWTLLSSWRAVFGTLSGDYRRTIRSWDVRVSPLSFLKKERGRLVDELEDYINLIVQQALLKQFISKDDYEDIVYERGPRKQVRKLLDIIDCLGDENAALFCSLFIQVKSIKPKKQTAKESVKDYLLLIQKHKDVLRRRNDCLKSYNCRHGEKFYLSDYFVNLLLVQGHYSLEIKKNELLTFGQQRIHLQNKKEEKLDIKLHQLFDKFTERRTPKKILVSGVAGIGKTVFVQKILYDFSNSVAYGNFDFFINFTFRDLNCIKKAVTFREIILKKHGHLSQILDDIFRNSEKLLIILDGFDEFKFYSQLDFDQYIVDPDEETELAQLVGSLIKGELLPEATTVITSRPTVINHIPVDCIERFVVITGFSVTEIEDYFQKFYENGEVGSEIFDFVRQNHFLFTLCYIPAFCWIVCSVLKGNSTLHIDQPKTMTDIYCHYLVVLLKHHTRQEAAANETAINTVLALGHLAYQSLLQHETLFSEQDMETICHSPSDIVYSFLDKTCVQELEYTENILSFTHFTIQEFFAALYYAYEVSVAVDIMENEVQSQLDTSPGYLDLFQRFLSGLLSDRNQNILRKHLKLDGSKKPELYISWLIDSIIEHCENGCYVFNLLHCLFEQQRDCLAERITPAVLRLNLSDNVFSPMDFDVLTYFLNLVNMDIDELDLTATHVNAQHLKQLQPYLRRCRSLWVGENNLDKETVRVVCSLLGHTDCQIENLGLGWTQLEDEDFLELYNVLKCNQTLKQLWVEGNNISYNAIEKFSDIVLFNTTLQRVVLLGNRLGAENMKEFTAKPYKNVIVAHFDERFGKDFWQGWWEWILQRCKICSNEKIVSFLTKVWLGLCHGQNTSWMRTWYIEVDKLLQTRIKFCSATNIRKRMESLQKMFQTKH</sequence>
<evidence type="ECO:0000256" key="11">
    <source>
        <dbReference type="ARBA" id="ARBA00023233"/>
    </source>
</evidence>
<dbReference type="OrthoDB" id="120976at2759"/>
<dbReference type="GO" id="GO:0061702">
    <property type="term" value="C:canonical inflammasome complex"/>
    <property type="evidence" value="ECO:0007669"/>
    <property type="project" value="UniProtKB-SubCell"/>
</dbReference>
<dbReference type="InterPro" id="IPR041075">
    <property type="entry name" value="NOD1/2_WH"/>
</dbReference>
<dbReference type="InterPro" id="IPR041267">
    <property type="entry name" value="NLRP_HD2"/>
</dbReference>
<dbReference type="Gene3D" id="3.80.10.10">
    <property type="entry name" value="Ribonuclease Inhibitor"/>
    <property type="match status" value="1"/>
</dbReference>
<evidence type="ECO:0000256" key="2">
    <source>
        <dbReference type="ARBA" id="ARBA00022490"/>
    </source>
</evidence>
<dbReference type="Pfam" id="PF00619">
    <property type="entry name" value="CARD"/>
    <property type="match status" value="1"/>
</dbReference>
<keyword evidence="2" id="KW-0963">Cytoplasm</keyword>
<gene>
    <name evidence="14" type="ORF">GDO86_000699</name>
</gene>
<keyword evidence="4" id="KW-0677">Repeat</keyword>
<keyword evidence="5" id="KW-0547">Nucleotide-binding</keyword>
<evidence type="ECO:0000256" key="6">
    <source>
        <dbReference type="ARBA" id="ARBA00022801"/>
    </source>
</evidence>
<dbReference type="Pfam" id="PF05729">
    <property type="entry name" value="NACHT"/>
    <property type="match status" value="1"/>
</dbReference>
<dbReference type="EMBL" id="JAACNH010000001">
    <property type="protein sequence ID" value="KAG8454152.1"/>
    <property type="molecule type" value="Genomic_DNA"/>
</dbReference>
<dbReference type="Proteomes" id="UP000812440">
    <property type="component" value="Chromosome 1"/>
</dbReference>
<evidence type="ECO:0000256" key="7">
    <source>
        <dbReference type="ARBA" id="ARBA00022840"/>
    </source>
</evidence>
<keyword evidence="8" id="KW-0832">Ubl conjugation</keyword>
<keyword evidence="9" id="KW-0391">Immunity</keyword>
<evidence type="ECO:0000256" key="5">
    <source>
        <dbReference type="ARBA" id="ARBA00022741"/>
    </source>
</evidence>
<dbReference type="PANTHER" id="PTHR45690:SF19">
    <property type="entry name" value="NACHT, LRR AND PYD DOMAINS-CONTAINING PROTEIN 3"/>
    <property type="match status" value="1"/>
</dbReference>
<dbReference type="Pfam" id="PF17776">
    <property type="entry name" value="NLRC4_HD2"/>
    <property type="match status" value="1"/>
</dbReference>
<accession>A0A8T2KCP4</accession>
<proteinExistence type="predicted"/>
<dbReference type="AlphaFoldDB" id="A0A8T2KCP4"/>
<protein>
    <submittedName>
        <fullName evidence="14">Uncharacterized protein</fullName>
    </submittedName>
</protein>